<evidence type="ECO:0000256" key="11">
    <source>
        <dbReference type="SAM" id="Phobius"/>
    </source>
</evidence>
<dbReference type="GO" id="GO:0004577">
    <property type="term" value="F:N-acetylglucosaminyldiphosphodolichol N-acetylglucosaminyltransferase activity"/>
    <property type="evidence" value="ECO:0007669"/>
    <property type="project" value="TreeGrafter"/>
</dbReference>
<evidence type="ECO:0000256" key="4">
    <source>
        <dbReference type="ARBA" id="ARBA00011335"/>
    </source>
</evidence>
<evidence type="ECO:0000256" key="6">
    <source>
        <dbReference type="ARBA" id="ARBA00022692"/>
    </source>
</evidence>
<evidence type="ECO:0000256" key="9">
    <source>
        <dbReference type="ARBA" id="ARBA00023136"/>
    </source>
</evidence>
<evidence type="ECO:0000256" key="12">
    <source>
        <dbReference type="SAM" id="SignalP"/>
    </source>
</evidence>
<feature type="transmembrane region" description="Helical" evidence="11">
    <location>
        <begin position="178"/>
        <end position="197"/>
    </location>
</feature>
<comment type="caution">
    <text evidence="13">The sequence shown here is derived from an EMBL/GenBank/DDBJ whole genome shotgun (WGS) entry which is preliminary data.</text>
</comment>
<feature type="signal peptide" evidence="12">
    <location>
        <begin position="1"/>
        <end position="15"/>
    </location>
</feature>
<feature type="chain" id="PRO_5041998949" description="UDP-N-acetylglucosamine transferase subunit ALG14" evidence="12">
    <location>
        <begin position="16"/>
        <end position="306"/>
    </location>
</feature>
<evidence type="ECO:0000256" key="8">
    <source>
        <dbReference type="ARBA" id="ARBA00022989"/>
    </source>
</evidence>
<proteinExistence type="inferred from homology"/>
<sequence>MVFLTLASAFLGAAASALLIATSPGTAASASGLLILLLLGVLLLPVSLACLAIFVGAGFGEALVLGKDYPWETIILTAVLGPVALFVFVERREAGEERPIYALIVLGSGGHTKEMLLMMGNDFRESKSSHRRYLVSSGDTMSLKHLEAFEKNLQDTTDHPGTYDVQVVTRARRVHQSLLSTPISAIQSVVGIIPVLLSRPKQIAPGSPIDLPDVIFTNGPATGFFVGLVAHILRIFYLVPENRMLVLFIESWARVTSLSLTGKLLYYTGIADMFLVQHDNVANKYGVVNAGWLVLPPSRRTGEVVQ</sequence>
<name>A0AAE8SW17_9PEZI</name>
<keyword evidence="7" id="KW-0256">Endoplasmic reticulum</keyword>
<evidence type="ECO:0000256" key="5">
    <source>
        <dbReference type="ARBA" id="ARBA00017467"/>
    </source>
</evidence>
<evidence type="ECO:0000256" key="7">
    <source>
        <dbReference type="ARBA" id="ARBA00022824"/>
    </source>
</evidence>
<dbReference type="Proteomes" id="UP001187682">
    <property type="component" value="Unassembled WGS sequence"/>
</dbReference>
<dbReference type="GO" id="GO:0031965">
    <property type="term" value="C:nuclear membrane"/>
    <property type="evidence" value="ECO:0007669"/>
    <property type="project" value="UniProtKB-SubCell"/>
</dbReference>
<dbReference type="InterPro" id="IPR013969">
    <property type="entry name" value="Oligosacch_biosynth_Alg14"/>
</dbReference>
<keyword evidence="8 11" id="KW-1133">Transmembrane helix</keyword>
<organism evidence="13 14">
    <name type="scientific">Cephalotrichum gorgonifer</name>
    <dbReference type="NCBI Taxonomy" id="2041049"/>
    <lineage>
        <taxon>Eukaryota</taxon>
        <taxon>Fungi</taxon>
        <taxon>Dikarya</taxon>
        <taxon>Ascomycota</taxon>
        <taxon>Pezizomycotina</taxon>
        <taxon>Sordariomycetes</taxon>
        <taxon>Hypocreomycetidae</taxon>
        <taxon>Microascales</taxon>
        <taxon>Microascaceae</taxon>
        <taxon>Cephalotrichum</taxon>
    </lineage>
</organism>
<keyword evidence="12" id="KW-0732">Signal</keyword>
<dbReference type="Pfam" id="PF08660">
    <property type="entry name" value="Alg14"/>
    <property type="match status" value="1"/>
</dbReference>
<dbReference type="AlphaFoldDB" id="A0AAE8SW17"/>
<gene>
    <name evidence="13" type="ORF">DNG_06013</name>
</gene>
<keyword evidence="14" id="KW-1185">Reference proteome</keyword>
<evidence type="ECO:0000256" key="10">
    <source>
        <dbReference type="ARBA" id="ARBA00032062"/>
    </source>
</evidence>
<comment type="subcellular location">
    <subcellularLocation>
        <location evidence="1">Endoplasmic reticulum membrane</location>
        <topology evidence="1">Single-pass membrane protein</topology>
    </subcellularLocation>
    <subcellularLocation>
        <location evidence="2">Nucleus membrane</location>
        <topology evidence="2">Single-pass membrane protein</topology>
    </subcellularLocation>
</comment>
<feature type="transmembrane region" description="Helical" evidence="11">
    <location>
        <begin position="217"/>
        <end position="239"/>
    </location>
</feature>
<comment type="similarity">
    <text evidence="3">Belongs to the ALG14 family.</text>
</comment>
<feature type="transmembrane region" description="Helical" evidence="11">
    <location>
        <begin position="69"/>
        <end position="88"/>
    </location>
</feature>
<dbReference type="PANTHER" id="PTHR12154:SF4">
    <property type="entry name" value="UDP-N-ACETYLGLUCOSAMINE TRANSFERASE SUBUNIT ALG14 HOMOLOG"/>
    <property type="match status" value="1"/>
</dbReference>
<comment type="subunit">
    <text evidence="4">Heterodimer with ALG13 to form a functional enzyme.</text>
</comment>
<dbReference type="PANTHER" id="PTHR12154">
    <property type="entry name" value="GLYCOSYL TRANSFERASE-RELATED"/>
    <property type="match status" value="1"/>
</dbReference>
<dbReference type="EMBL" id="ONZQ02000008">
    <property type="protein sequence ID" value="SPO03331.1"/>
    <property type="molecule type" value="Genomic_DNA"/>
</dbReference>
<dbReference type="GO" id="GO:0043541">
    <property type="term" value="C:UDP-N-acetylglucosamine transferase complex"/>
    <property type="evidence" value="ECO:0007669"/>
    <property type="project" value="TreeGrafter"/>
</dbReference>
<feature type="transmembrane region" description="Helical" evidence="11">
    <location>
        <begin position="33"/>
        <end position="57"/>
    </location>
</feature>
<keyword evidence="6 11" id="KW-0812">Transmembrane</keyword>
<evidence type="ECO:0000313" key="13">
    <source>
        <dbReference type="EMBL" id="SPO03331.1"/>
    </source>
</evidence>
<dbReference type="GO" id="GO:0006488">
    <property type="term" value="P:dolichol-linked oligosaccharide biosynthetic process"/>
    <property type="evidence" value="ECO:0007669"/>
    <property type="project" value="InterPro"/>
</dbReference>
<evidence type="ECO:0000256" key="3">
    <source>
        <dbReference type="ARBA" id="ARBA00009731"/>
    </source>
</evidence>
<evidence type="ECO:0000313" key="14">
    <source>
        <dbReference type="Proteomes" id="UP001187682"/>
    </source>
</evidence>
<evidence type="ECO:0000256" key="2">
    <source>
        <dbReference type="ARBA" id="ARBA00004590"/>
    </source>
</evidence>
<keyword evidence="9 11" id="KW-0472">Membrane</keyword>
<evidence type="ECO:0000256" key="1">
    <source>
        <dbReference type="ARBA" id="ARBA00004389"/>
    </source>
</evidence>
<reference evidence="13" key="1">
    <citation type="submission" date="2018-03" db="EMBL/GenBank/DDBJ databases">
        <authorList>
            <person name="Guldener U."/>
        </authorList>
    </citation>
    <scope>NUCLEOTIDE SEQUENCE</scope>
</reference>
<protein>
    <recommendedName>
        <fullName evidence="5">UDP-N-acetylglucosamine transferase subunit ALG14</fullName>
    </recommendedName>
    <alternativeName>
        <fullName evidence="10">Asparagine-linked glycosylation protein 14</fullName>
    </alternativeName>
</protein>
<accession>A0AAE8SW17</accession>